<dbReference type="InterPro" id="IPR035979">
    <property type="entry name" value="RBD_domain_sf"/>
</dbReference>
<dbReference type="Pfam" id="PF00076">
    <property type="entry name" value="RRM_1"/>
    <property type="match status" value="1"/>
</dbReference>
<dbReference type="EMBL" id="JABMIG020000061">
    <property type="protein sequence ID" value="KAL3796667.1"/>
    <property type="molecule type" value="Genomic_DNA"/>
</dbReference>
<sequence>MVKSLHRSLEEKLASMEGQFQCKLRLDVYVPENETSDAGENEPKTISKRGKTSTKRKPKDATVSIKNDEASHQPSSVIYLGHLPTAFEERELIIFLNQFGSVQRCRVSRSTKTGRSRGYAFVEFAEEEVAKIVAETMNGYFLLEKRLVCHVLPKEKVYDMMFKRARKIATKKDVQNRVRLEVNKRRTPEVIKGITAKLVQREELKRKKLAELGIEYDFPGYAAGAKRAAVDSQDKTDDHANKKRRKVSVDGDKENSADEDGNNTNPKTPKSSKTKLTKSNTEVKNDKKKKDKKRKSTT</sequence>
<keyword evidence="2 4" id="KW-0694">RNA-binding</keyword>
<feature type="compositionally biased region" description="Basic and acidic residues" evidence="5">
    <location>
        <begin position="247"/>
        <end position="256"/>
    </location>
</feature>
<evidence type="ECO:0000256" key="1">
    <source>
        <dbReference type="ARBA" id="ARBA00004604"/>
    </source>
</evidence>
<keyword evidence="3" id="KW-0539">Nucleus</keyword>
<dbReference type="Proteomes" id="UP001516023">
    <property type="component" value="Unassembled WGS sequence"/>
</dbReference>
<feature type="region of interest" description="Disordered" evidence="5">
    <location>
        <begin position="227"/>
        <end position="298"/>
    </location>
</feature>
<evidence type="ECO:0000256" key="5">
    <source>
        <dbReference type="SAM" id="MobiDB-lite"/>
    </source>
</evidence>
<dbReference type="InterPro" id="IPR012677">
    <property type="entry name" value="Nucleotide-bd_a/b_plait_sf"/>
</dbReference>
<accession>A0ABD3Q997</accession>
<reference evidence="7 8" key="1">
    <citation type="journal article" date="2020" name="G3 (Bethesda)">
        <title>Improved Reference Genome for Cyclotella cryptica CCMP332, a Model for Cell Wall Morphogenesis, Salinity Adaptation, and Lipid Production in Diatoms (Bacillariophyta).</title>
        <authorList>
            <person name="Roberts W.R."/>
            <person name="Downey K.M."/>
            <person name="Ruck E.C."/>
            <person name="Traller J.C."/>
            <person name="Alverson A.J."/>
        </authorList>
    </citation>
    <scope>NUCLEOTIDE SEQUENCE [LARGE SCALE GENOMIC DNA]</scope>
    <source>
        <strain evidence="7 8">CCMP332</strain>
    </source>
</reference>
<evidence type="ECO:0000256" key="4">
    <source>
        <dbReference type="PROSITE-ProRule" id="PRU00176"/>
    </source>
</evidence>
<dbReference type="GO" id="GO:0005730">
    <property type="term" value="C:nucleolus"/>
    <property type="evidence" value="ECO:0007669"/>
    <property type="project" value="UniProtKB-SubCell"/>
</dbReference>
<evidence type="ECO:0000256" key="3">
    <source>
        <dbReference type="ARBA" id="ARBA00023242"/>
    </source>
</evidence>
<dbReference type="SMART" id="SM00360">
    <property type="entry name" value="RRM"/>
    <property type="match status" value="1"/>
</dbReference>
<feature type="compositionally biased region" description="Basic residues" evidence="5">
    <location>
        <begin position="286"/>
        <end position="298"/>
    </location>
</feature>
<feature type="compositionally biased region" description="Basic and acidic residues" evidence="5">
    <location>
        <begin position="228"/>
        <end position="240"/>
    </location>
</feature>
<dbReference type="PANTHER" id="PTHR46754">
    <property type="entry name" value="MKI67 FHA DOMAIN-INTERACTING NUCLEOLAR PHOSPHOPROTEIN"/>
    <property type="match status" value="1"/>
</dbReference>
<feature type="domain" description="RRM" evidence="6">
    <location>
        <begin position="76"/>
        <end position="148"/>
    </location>
</feature>
<dbReference type="GO" id="GO:0003723">
    <property type="term" value="F:RNA binding"/>
    <property type="evidence" value="ECO:0007669"/>
    <property type="project" value="UniProtKB-UniRule"/>
</dbReference>
<feature type="compositionally biased region" description="Basic residues" evidence="5">
    <location>
        <begin position="46"/>
        <end position="58"/>
    </location>
</feature>
<comment type="subcellular location">
    <subcellularLocation>
        <location evidence="1">Nucleus</location>
        <location evidence="1">Nucleolus</location>
    </subcellularLocation>
</comment>
<feature type="region of interest" description="Disordered" evidence="5">
    <location>
        <begin position="34"/>
        <end position="68"/>
    </location>
</feature>
<proteinExistence type="predicted"/>
<evidence type="ECO:0000313" key="7">
    <source>
        <dbReference type="EMBL" id="KAL3796667.1"/>
    </source>
</evidence>
<organism evidence="7 8">
    <name type="scientific">Cyclotella cryptica</name>
    <dbReference type="NCBI Taxonomy" id="29204"/>
    <lineage>
        <taxon>Eukaryota</taxon>
        <taxon>Sar</taxon>
        <taxon>Stramenopiles</taxon>
        <taxon>Ochrophyta</taxon>
        <taxon>Bacillariophyta</taxon>
        <taxon>Coscinodiscophyceae</taxon>
        <taxon>Thalassiosirophycidae</taxon>
        <taxon>Stephanodiscales</taxon>
        <taxon>Stephanodiscaceae</taxon>
        <taxon>Cyclotella</taxon>
    </lineage>
</organism>
<dbReference type="SUPFAM" id="SSF54928">
    <property type="entry name" value="RNA-binding domain, RBD"/>
    <property type="match status" value="1"/>
</dbReference>
<protein>
    <recommendedName>
        <fullName evidence="6">RRM domain-containing protein</fullName>
    </recommendedName>
</protein>
<evidence type="ECO:0000259" key="6">
    <source>
        <dbReference type="PROSITE" id="PS50102"/>
    </source>
</evidence>
<comment type="caution">
    <text evidence="7">The sequence shown here is derived from an EMBL/GenBank/DDBJ whole genome shotgun (WGS) entry which is preliminary data.</text>
</comment>
<dbReference type="PROSITE" id="PS50102">
    <property type="entry name" value="RRM"/>
    <property type="match status" value="1"/>
</dbReference>
<gene>
    <name evidence="7" type="ORF">HJC23_009967</name>
</gene>
<dbReference type="InterPro" id="IPR000504">
    <property type="entry name" value="RRM_dom"/>
</dbReference>
<dbReference type="CDD" id="cd12307">
    <property type="entry name" value="RRM_NIFK_like"/>
    <property type="match status" value="1"/>
</dbReference>
<name>A0ABD3Q997_9STRA</name>
<evidence type="ECO:0000313" key="8">
    <source>
        <dbReference type="Proteomes" id="UP001516023"/>
    </source>
</evidence>
<evidence type="ECO:0000256" key="2">
    <source>
        <dbReference type="ARBA" id="ARBA00022884"/>
    </source>
</evidence>
<keyword evidence="8" id="KW-1185">Reference proteome</keyword>
<dbReference type="AlphaFoldDB" id="A0ABD3Q997"/>
<dbReference type="Gene3D" id="3.30.70.330">
    <property type="match status" value="1"/>
</dbReference>